<reference evidence="3" key="1">
    <citation type="journal article" date="2014" name="Int. J. Syst. Evol. Microbiol.">
        <title>Complete genome sequence of Corynebacterium casei LMG S-19264T (=DSM 44701T), isolated from a smear-ripened cheese.</title>
        <authorList>
            <consortium name="US DOE Joint Genome Institute (JGI-PGF)"/>
            <person name="Walter F."/>
            <person name="Albersmeier A."/>
            <person name="Kalinowski J."/>
            <person name="Ruckert C."/>
        </authorList>
    </citation>
    <scope>NUCLEOTIDE SEQUENCE</scope>
    <source>
        <strain evidence="3">CGMCC 1.14984</strain>
    </source>
</reference>
<dbReference type="EMBL" id="VCJR02000002">
    <property type="protein sequence ID" value="NHK28596.1"/>
    <property type="molecule type" value="Genomic_DNA"/>
</dbReference>
<comment type="caution">
    <text evidence="3">The sequence shown here is derived from an EMBL/GenBank/DDBJ whole genome shotgun (WGS) entry which is preliminary data.</text>
</comment>
<dbReference type="InterPro" id="IPR051311">
    <property type="entry name" value="DedA_domain"/>
</dbReference>
<feature type="transmembrane region" description="Helical" evidence="2">
    <location>
        <begin position="74"/>
        <end position="101"/>
    </location>
</feature>
<evidence type="ECO:0000313" key="4">
    <source>
        <dbReference type="EMBL" id="NHK28596.1"/>
    </source>
</evidence>
<gene>
    <name evidence="4" type="ORF">FF098_011820</name>
    <name evidence="3" type="ORF">GCM10011355_23760</name>
</gene>
<evidence type="ECO:0000256" key="2">
    <source>
        <dbReference type="SAM" id="Phobius"/>
    </source>
</evidence>
<dbReference type="EMBL" id="BMGZ01000002">
    <property type="protein sequence ID" value="GGH98952.1"/>
    <property type="molecule type" value="Genomic_DNA"/>
</dbReference>
<sequence length="216" mass="23140">MGRTYDNSSHRASDDAGASGGEEDKPHKSGIFGALRGRLGLTGGFFVYSIFESTIFPVPIEAPMIPAMIARRKAIWAICTAVLAGCIVGTVAAYLVGAWLFEPVAQPLIDLFGVHQGFDDALQQFEQNGMATIVVIALSPIPLVLASLGAGVVGINPFVAIGFIAVTRAVRYYGMGLIAWYAAPSLQKLWDRLDSPWIKWTLILISVLALAALFML</sequence>
<feature type="transmembrane region" description="Helical" evidence="2">
    <location>
        <begin position="158"/>
        <end position="182"/>
    </location>
</feature>
<dbReference type="PANTHER" id="PTHR42709:SF11">
    <property type="entry name" value="DEDA FAMILY PROTEIN"/>
    <property type="match status" value="1"/>
</dbReference>
<feature type="transmembrane region" description="Helical" evidence="2">
    <location>
        <begin position="130"/>
        <end position="151"/>
    </location>
</feature>
<evidence type="ECO:0000313" key="3">
    <source>
        <dbReference type="EMBL" id="GGH98952.1"/>
    </source>
</evidence>
<dbReference type="GO" id="GO:0005886">
    <property type="term" value="C:plasma membrane"/>
    <property type="evidence" value="ECO:0007669"/>
    <property type="project" value="TreeGrafter"/>
</dbReference>
<evidence type="ECO:0000313" key="5">
    <source>
        <dbReference type="Proteomes" id="UP000621856"/>
    </source>
</evidence>
<keyword evidence="6" id="KW-1185">Reference proteome</keyword>
<reference evidence="4 6" key="2">
    <citation type="submission" date="2020-02" db="EMBL/GenBank/DDBJ databases">
        <title>Genome sequence of Parvularcula flava strain NH6-79.</title>
        <authorList>
            <person name="Abdul Karim M.H."/>
            <person name="Lam M.Q."/>
            <person name="Chen S.J."/>
            <person name="Yahya A."/>
            <person name="Shahir S."/>
            <person name="Shamsir M.S."/>
            <person name="Chong C.S."/>
        </authorList>
    </citation>
    <scope>NUCLEOTIDE SEQUENCE [LARGE SCALE GENOMIC DNA]</scope>
    <source>
        <strain evidence="4 6">NH6-79</strain>
    </source>
</reference>
<proteinExistence type="predicted"/>
<dbReference type="PANTHER" id="PTHR42709">
    <property type="entry name" value="ALKALINE PHOSPHATASE LIKE PROTEIN"/>
    <property type="match status" value="1"/>
</dbReference>
<dbReference type="AlphaFoldDB" id="A0A8J3A973"/>
<evidence type="ECO:0000256" key="1">
    <source>
        <dbReference type="SAM" id="MobiDB-lite"/>
    </source>
</evidence>
<dbReference type="Proteomes" id="UP000621856">
    <property type="component" value="Unassembled WGS sequence"/>
</dbReference>
<accession>A0A8J3A973</accession>
<reference evidence="3" key="3">
    <citation type="submission" date="2020-09" db="EMBL/GenBank/DDBJ databases">
        <authorList>
            <person name="Sun Q."/>
            <person name="Zhou Y."/>
        </authorList>
    </citation>
    <scope>NUCLEOTIDE SEQUENCE</scope>
    <source>
        <strain evidence="3">CGMCC 1.14984</strain>
    </source>
</reference>
<feature type="region of interest" description="Disordered" evidence="1">
    <location>
        <begin position="1"/>
        <end position="25"/>
    </location>
</feature>
<evidence type="ECO:0000313" key="6">
    <source>
        <dbReference type="Proteomes" id="UP000818603"/>
    </source>
</evidence>
<keyword evidence="2" id="KW-0812">Transmembrane</keyword>
<protein>
    <submittedName>
        <fullName evidence="4">DedA family protein</fullName>
    </submittedName>
</protein>
<organism evidence="3 5">
    <name type="scientific">Aquisalinus luteolus</name>
    <dbReference type="NCBI Taxonomy" id="1566827"/>
    <lineage>
        <taxon>Bacteria</taxon>
        <taxon>Pseudomonadati</taxon>
        <taxon>Pseudomonadota</taxon>
        <taxon>Alphaproteobacteria</taxon>
        <taxon>Parvularculales</taxon>
        <taxon>Parvularculaceae</taxon>
        <taxon>Aquisalinus</taxon>
    </lineage>
</organism>
<name>A0A8J3A973_9PROT</name>
<dbReference type="RefSeq" id="WP_155140729.1">
    <property type="nucleotide sequence ID" value="NZ_BMGZ01000002.1"/>
</dbReference>
<keyword evidence="2" id="KW-0472">Membrane</keyword>
<keyword evidence="2" id="KW-1133">Transmembrane helix</keyword>
<dbReference type="Proteomes" id="UP000818603">
    <property type="component" value="Unassembled WGS sequence"/>
</dbReference>
<feature type="transmembrane region" description="Helical" evidence="2">
    <location>
        <begin position="197"/>
        <end position="215"/>
    </location>
</feature>